<feature type="transmembrane region" description="Helical" evidence="1">
    <location>
        <begin position="40"/>
        <end position="63"/>
    </location>
</feature>
<evidence type="ECO:0000313" key="3">
    <source>
        <dbReference type="Proteomes" id="UP000319148"/>
    </source>
</evidence>
<keyword evidence="1" id="KW-1133">Transmembrane helix</keyword>
<accession>A0A501PNV5</accession>
<proteinExistence type="predicted"/>
<sequence length="144" mass="15981">MEDVLIRYIHFLGIIGVGATLSAEHMLIKAEMTVQEIRRLALIDALYGLSAGLVLLAGLALWFVVGDADYYLGNWIFHLKLAVFVTVGVLSLWPTFFFLRARRQAEGTVYVPSLMLMLIRAELALFLLIPLLAVLMARGYGVIG</sequence>
<dbReference type="Pfam" id="PF09980">
    <property type="entry name" value="DUF2214"/>
    <property type="match status" value="1"/>
</dbReference>
<dbReference type="EMBL" id="VFIY01000005">
    <property type="protein sequence ID" value="TPD61792.1"/>
    <property type="molecule type" value="Genomic_DNA"/>
</dbReference>
<reference evidence="3" key="1">
    <citation type="submission" date="2019-06" db="EMBL/GenBank/DDBJ databases">
        <title>The complete genome of Emcibacter congregatus ZYLT.</title>
        <authorList>
            <person name="Zhao Z."/>
        </authorList>
    </citation>
    <scope>NUCLEOTIDE SEQUENCE [LARGE SCALE GENOMIC DNA]</scope>
    <source>
        <strain evidence="3">MCCC 1A06723</strain>
    </source>
</reference>
<feature type="transmembrane region" description="Helical" evidence="1">
    <location>
        <begin position="6"/>
        <end position="28"/>
    </location>
</feature>
<dbReference type="Proteomes" id="UP000319148">
    <property type="component" value="Unassembled WGS sequence"/>
</dbReference>
<keyword evidence="1" id="KW-0812">Transmembrane</keyword>
<comment type="caution">
    <text evidence="2">The sequence shown here is derived from an EMBL/GenBank/DDBJ whole genome shotgun (WGS) entry which is preliminary data.</text>
</comment>
<protein>
    <submittedName>
        <fullName evidence="2">DUF2214 family protein</fullName>
    </submittedName>
</protein>
<keyword evidence="3" id="KW-1185">Reference proteome</keyword>
<feature type="transmembrane region" description="Helical" evidence="1">
    <location>
        <begin position="75"/>
        <end position="99"/>
    </location>
</feature>
<dbReference type="RefSeq" id="WP_139939520.1">
    <property type="nucleotide sequence ID" value="NZ_JBHSYP010000003.1"/>
</dbReference>
<dbReference type="OrthoDB" id="826511at2"/>
<organism evidence="2 3">
    <name type="scientific">Emcibacter nanhaiensis</name>
    <dbReference type="NCBI Taxonomy" id="1505037"/>
    <lineage>
        <taxon>Bacteria</taxon>
        <taxon>Pseudomonadati</taxon>
        <taxon>Pseudomonadota</taxon>
        <taxon>Alphaproteobacteria</taxon>
        <taxon>Emcibacterales</taxon>
        <taxon>Emcibacteraceae</taxon>
        <taxon>Emcibacter</taxon>
    </lineage>
</organism>
<gene>
    <name evidence="2" type="ORF">FIV46_06175</name>
</gene>
<name>A0A501PNV5_9PROT</name>
<keyword evidence="1" id="KW-0472">Membrane</keyword>
<feature type="transmembrane region" description="Helical" evidence="1">
    <location>
        <begin position="111"/>
        <end position="137"/>
    </location>
</feature>
<evidence type="ECO:0000313" key="2">
    <source>
        <dbReference type="EMBL" id="TPD61792.1"/>
    </source>
</evidence>
<dbReference type="InterPro" id="IPR018706">
    <property type="entry name" value="DUF2214_membrane"/>
</dbReference>
<dbReference type="AlphaFoldDB" id="A0A501PNV5"/>
<evidence type="ECO:0000256" key="1">
    <source>
        <dbReference type="SAM" id="Phobius"/>
    </source>
</evidence>